<evidence type="ECO:0000256" key="7">
    <source>
        <dbReference type="ARBA" id="ARBA00044637"/>
    </source>
</evidence>
<feature type="transmembrane region" description="Helical" evidence="14">
    <location>
        <begin position="83"/>
        <end position="101"/>
    </location>
</feature>
<keyword evidence="5 14" id="KW-1133">Transmembrane helix</keyword>
<accession>A0A1R2CKP1</accession>
<evidence type="ECO:0000256" key="13">
    <source>
        <dbReference type="ARBA" id="ARBA00044780"/>
    </source>
</evidence>
<evidence type="ECO:0000256" key="12">
    <source>
        <dbReference type="ARBA" id="ARBA00044710"/>
    </source>
</evidence>
<feature type="transmembrane region" description="Helical" evidence="14">
    <location>
        <begin position="267"/>
        <end position="291"/>
    </location>
</feature>
<evidence type="ECO:0000256" key="8">
    <source>
        <dbReference type="ARBA" id="ARBA00044648"/>
    </source>
</evidence>
<comment type="catalytic activity">
    <reaction evidence="8">
        <text>D-glucose(out) = D-glucose(in)</text>
        <dbReference type="Rhea" id="RHEA:60376"/>
        <dbReference type="ChEBI" id="CHEBI:4167"/>
    </reaction>
    <physiologicalReaction direction="left-to-right" evidence="8">
        <dbReference type="Rhea" id="RHEA:60377"/>
    </physiologicalReaction>
</comment>
<comment type="catalytic activity">
    <reaction evidence="10">
        <text>D-mannose(out) = D-mannose(in)</text>
        <dbReference type="Rhea" id="RHEA:78391"/>
        <dbReference type="ChEBI" id="CHEBI:4208"/>
    </reaction>
    <physiologicalReaction direction="left-to-right" evidence="10">
        <dbReference type="Rhea" id="RHEA:78392"/>
    </physiologicalReaction>
</comment>
<dbReference type="Gene3D" id="1.20.1250.20">
    <property type="entry name" value="MFS general substrate transporter like domains"/>
    <property type="match status" value="1"/>
</dbReference>
<feature type="transmembrane region" description="Helical" evidence="14">
    <location>
        <begin position="390"/>
        <end position="411"/>
    </location>
</feature>
<keyword evidence="6 14" id="KW-0472">Membrane</keyword>
<dbReference type="EMBL" id="MPUH01000122">
    <property type="protein sequence ID" value="OMJ89584.1"/>
    <property type="molecule type" value="Genomic_DNA"/>
</dbReference>
<dbReference type="InterPro" id="IPR005828">
    <property type="entry name" value="MFS_sugar_transport-like"/>
</dbReference>
<reference evidence="16 17" key="1">
    <citation type="submission" date="2016-11" db="EMBL/GenBank/DDBJ databases">
        <title>The macronuclear genome of Stentor coeruleus: a giant cell with tiny introns.</title>
        <authorList>
            <person name="Slabodnick M."/>
            <person name="Ruby J.G."/>
            <person name="Reiff S.B."/>
            <person name="Swart E.C."/>
            <person name="Gosai S."/>
            <person name="Prabakaran S."/>
            <person name="Witkowska E."/>
            <person name="Larue G.E."/>
            <person name="Fisher S."/>
            <person name="Freeman R.M."/>
            <person name="Gunawardena J."/>
            <person name="Chu W."/>
            <person name="Stover N.A."/>
            <person name="Gregory B.D."/>
            <person name="Nowacki M."/>
            <person name="Derisi J."/>
            <person name="Roy S.W."/>
            <person name="Marshall W.F."/>
            <person name="Sood P."/>
        </authorList>
    </citation>
    <scope>NUCLEOTIDE SEQUENCE [LARGE SCALE GENOMIC DNA]</scope>
    <source>
        <strain evidence="16">WM001</strain>
    </source>
</reference>
<evidence type="ECO:0000256" key="3">
    <source>
        <dbReference type="ARBA" id="ARBA00011738"/>
    </source>
</evidence>
<comment type="caution">
    <text evidence="16">The sequence shown here is derived from an EMBL/GenBank/DDBJ whole genome shotgun (WGS) entry which is preliminary data.</text>
</comment>
<gene>
    <name evidence="16" type="ORF">SteCoe_8206</name>
</gene>
<dbReference type="Proteomes" id="UP000187209">
    <property type="component" value="Unassembled WGS sequence"/>
</dbReference>
<evidence type="ECO:0000256" key="14">
    <source>
        <dbReference type="SAM" id="Phobius"/>
    </source>
</evidence>
<dbReference type="GO" id="GO:0016020">
    <property type="term" value="C:membrane"/>
    <property type="evidence" value="ECO:0007669"/>
    <property type="project" value="UniProtKB-SubCell"/>
</dbReference>
<comment type="catalytic activity">
    <reaction evidence="9">
        <text>D-xylose(out) = D-xylose(in)</text>
        <dbReference type="Rhea" id="RHEA:78427"/>
        <dbReference type="ChEBI" id="CHEBI:53455"/>
    </reaction>
    <physiologicalReaction direction="left-to-right" evidence="9">
        <dbReference type="Rhea" id="RHEA:78428"/>
    </physiologicalReaction>
</comment>
<feature type="domain" description="Major facilitator superfamily (MFS) profile" evidence="15">
    <location>
        <begin position="11"/>
        <end position="444"/>
    </location>
</feature>
<keyword evidence="4 14" id="KW-0812">Transmembrane</keyword>
<feature type="transmembrane region" description="Helical" evidence="14">
    <location>
        <begin position="356"/>
        <end position="378"/>
    </location>
</feature>
<comment type="subunit">
    <text evidence="3">Homodimer.</text>
</comment>
<dbReference type="PROSITE" id="PS50850">
    <property type="entry name" value="MFS"/>
    <property type="match status" value="1"/>
</dbReference>
<organism evidence="16 17">
    <name type="scientific">Stentor coeruleus</name>
    <dbReference type="NCBI Taxonomy" id="5963"/>
    <lineage>
        <taxon>Eukaryota</taxon>
        <taxon>Sar</taxon>
        <taxon>Alveolata</taxon>
        <taxon>Ciliophora</taxon>
        <taxon>Postciliodesmatophora</taxon>
        <taxon>Heterotrichea</taxon>
        <taxon>Heterotrichida</taxon>
        <taxon>Stentoridae</taxon>
        <taxon>Stentor</taxon>
    </lineage>
</organism>
<dbReference type="PANTHER" id="PTHR48022:SF2">
    <property type="entry name" value="PLASTIDIC GLUCOSE TRANSPORTER 4"/>
    <property type="match status" value="1"/>
</dbReference>
<dbReference type="PANTHER" id="PTHR48022">
    <property type="entry name" value="PLASTIDIC GLUCOSE TRANSPORTER 4"/>
    <property type="match status" value="1"/>
</dbReference>
<protein>
    <recommendedName>
        <fullName evidence="13">Hexose transporter 1</fullName>
    </recommendedName>
</protein>
<feature type="transmembrane region" description="Helical" evidence="14">
    <location>
        <begin position="107"/>
        <end position="125"/>
    </location>
</feature>
<comment type="subcellular location">
    <subcellularLocation>
        <location evidence="1">Membrane</location>
        <topology evidence="1">Multi-pass membrane protein</topology>
    </subcellularLocation>
</comment>
<evidence type="ECO:0000313" key="17">
    <source>
        <dbReference type="Proteomes" id="UP000187209"/>
    </source>
</evidence>
<dbReference type="Pfam" id="PF00083">
    <property type="entry name" value="Sugar_tr"/>
    <property type="match status" value="1"/>
</dbReference>
<proteinExistence type="inferred from homology"/>
<evidence type="ECO:0000256" key="5">
    <source>
        <dbReference type="ARBA" id="ARBA00022989"/>
    </source>
</evidence>
<dbReference type="GO" id="GO:0005351">
    <property type="term" value="F:carbohydrate:proton symporter activity"/>
    <property type="evidence" value="ECO:0007669"/>
    <property type="project" value="TreeGrafter"/>
</dbReference>
<keyword evidence="17" id="KW-1185">Reference proteome</keyword>
<comment type="catalytic activity">
    <reaction evidence="7">
        <text>D-galactose(in) = D-galactose(out)</text>
        <dbReference type="Rhea" id="RHEA:34915"/>
        <dbReference type="ChEBI" id="CHEBI:4139"/>
    </reaction>
    <physiologicalReaction direction="right-to-left" evidence="7">
        <dbReference type="Rhea" id="RHEA:34917"/>
    </physiologicalReaction>
</comment>
<name>A0A1R2CKP1_9CILI</name>
<dbReference type="InterPro" id="IPR003663">
    <property type="entry name" value="Sugar/inositol_transpt"/>
</dbReference>
<dbReference type="InterPro" id="IPR020846">
    <property type="entry name" value="MFS_dom"/>
</dbReference>
<feature type="transmembrane region" description="Helical" evidence="14">
    <location>
        <begin position="417"/>
        <end position="438"/>
    </location>
</feature>
<feature type="transmembrane region" description="Helical" evidence="14">
    <location>
        <begin position="7"/>
        <end position="29"/>
    </location>
</feature>
<evidence type="ECO:0000256" key="9">
    <source>
        <dbReference type="ARBA" id="ARBA00044656"/>
    </source>
</evidence>
<dbReference type="SUPFAM" id="SSF103473">
    <property type="entry name" value="MFS general substrate transporter"/>
    <property type="match status" value="1"/>
</dbReference>
<evidence type="ECO:0000256" key="10">
    <source>
        <dbReference type="ARBA" id="ARBA00044662"/>
    </source>
</evidence>
<dbReference type="AlphaFoldDB" id="A0A1R2CKP1"/>
<evidence type="ECO:0000256" key="1">
    <source>
        <dbReference type="ARBA" id="ARBA00004141"/>
    </source>
</evidence>
<feature type="transmembrane region" description="Helical" evidence="14">
    <location>
        <begin position="172"/>
        <end position="193"/>
    </location>
</feature>
<dbReference type="InterPro" id="IPR036259">
    <property type="entry name" value="MFS_trans_sf"/>
</dbReference>
<feature type="transmembrane region" description="Helical" evidence="14">
    <location>
        <begin position="49"/>
        <end position="71"/>
    </location>
</feature>
<comment type="similarity">
    <text evidence="2">Belongs to the major facilitator superfamily. Sugar transporter (TC 2.A.1.1) family.</text>
</comment>
<dbReference type="OrthoDB" id="433512at2759"/>
<evidence type="ECO:0000256" key="2">
    <source>
        <dbReference type="ARBA" id="ARBA00010992"/>
    </source>
</evidence>
<evidence type="ECO:0000256" key="6">
    <source>
        <dbReference type="ARBA" id="ARBA00023136"/>
    </source>
</evidence>
<feature type="transmembrane region" description="Helical" evidence="14">
    <location>
        <begin position="137"/>
        <end position="160"/>
    </location>
</feature>
<evidence type="ECO:0000256" key="4">
    <source>
        <dbReference type="ARBA" id="ARBA00022692"/>
    </source>
</evidence>
<comment type="catalytic activity">
    <reaction evidence="11">
        <text>D-glucosamine(out) = D-glucosamine(in)</text>
        <dbReference type="Rhea" id="RHEA:78423"/>
        <dbReference type="ChEBI" id="CHEBI:58723"/>
    </reaction>
    <physiologicalReaction direction="left-to-right" evidence="11">
        <dbReference type="Rhea" id="RHEA:78424"/>
    </physiologicalReaction>
</comment>
<dbReference type="PRINTS" id="PR00171">
    <property type="entry name" value="SUGRTRNSPORT"/>
</dbReference>
<dbReference type="InterPro" id="IPR050360">
    <property type="entry name" value="MFS_Sugar_Transporters"/>
</dbReference>
<feature type="transmembrane region" description="Helical" evidence="14">
    <location>
        <begin position="303"/>
        <end position="323"/>
    </location>
</feature>
<evidence type="ECO:0000259" key="15">
    <source>
        <dbReference type="PROSITE" id="PS50850"/>
    </source>
</evidence>
<evidence type="ECO:0000313" key="16">
    <source>
        <dbReference type="EMBL" id="OMJ89584.1"/>
    </source>
</evidence>
<evidence type="ECO:0000256" key="11">
    <source>
        <dbReference type="ARBA" id="ARBA00044668"/>
    </source>
</evidence>
<comment type="catalytic activity">
    <reaction evidence="12">
        <text>D-fructose(out) = D-fructose(in)</text>
        <dbReference type="Rhea" id="RHEA:60372"/>
        <dbReference type="ChEBI" id="CHEBI:37721"/>
    </reaction>
    <physiologicalReaction direction="left-to-right" evidence="12">
        <dbReference type="Rhea" id="RHEA:60373"/>
    </physiologicalReaction>
</comment>
<sequence>MGYKEKYLLVAVLHIALCGFLFAYTLSVMNTCADNISASLDWGDNQDSYVTLFSTLVPIGAVFGGMTAGILSNKYGRRGSIMIADSVMFFGSCIVVLPSTWSFGIGRFITGVASGFFLTIAPVFINEITPDELIPTYGPIVQITNNIGVVVAYFLGLPLPSEDYNDDDFNNWWIFMLFVPGILSFYQFCYFLLCNKHESPLWLLRYEKKDEAIIALKQVYDDEDLEKGIKRFDRSSKEDAKLINSGEKEYSYFEIFKLKKFRKMLRVGIILGIIQQFSGVNSAVIYSTYIFEELGGSTYMARIYTIITVIVFFMGCFLSILLLNKFGRKTMLIFGTISLSIVMFLLGIVTLFEFHIIFAVILISAVYVFFTVSLGATLWTYIGEALTEKIASVSSTVILSMVCVVSGLFPVFTEMFGIYYCFFFFSLCMALGSIYIWIDITETRGKTKNQILEEMYFH</sequence>
<feature type="transmembrane region" description="Helical" evidence="14">
    <location>
        <begin position="330"/>
        <end position="350"/>
    </location>
</feature>